<accession>A0ABZ3H627</accession>
<sequence>MTHSIMISSLEEHSGKSALIIAFGKILQEEGYEIGYFKPFAVNPVKKEGEIVDEDATVTAQQLGMDEDVVGLMLDRPYVEYILSAEPSEIRGKISEKYAEISRGKDVVFVEGSADYKTGRAIGLGDFTVARLIAPKVLMVARYRDDFIIDKLLNSKDVFGAMLEKVIINRLTGYKLSYAQAVASRVIESAGMDVLGVIPHDPLLAGVFVSDLREKLGGEFIVKPEKDTIIEHLVIGAMSPSSALRYFRDVKNAVLITGGDRNDLLEVALSVPSIKCIVLTGNLEPNRAIIRRAEEKEVPVILVSEDTLTATIRIEEIFRKARVTGEIKAQRIKTLVKNHIKIEELKKYLGLQDA</sequence>
<dbReference type="PANTHER" id="PTHR43356">
    <property type="entry name" value="PHOSPHATE ACETYLTRANSFERASE"/>
    <property type="match status" value="1"/>
</dbReference>
<dbReference type="Proteomes" id="UP001492541">
    <property type="component" value="Chromosome"/>
</dbReference>
<gene>
    <name evidence="2" type="ORF">LPQ35_04205</name>
</gene>
<dbReference type="Pfam" id="PF13500">
    <property type="entry name" value="AAA_26"/>
    <property type="match status" value="1"/>
</dbReference>
<dbReference type="RefSeq" id="WP_193808015.1">
    <property type="nucleotide sequence ID" value="NZ_CP087714.1"/>
</dbReference>
<dbReference type="PANTHER" id="PTHR43356:SF2">
    <property type="entry name" value="PHOSPHATE ACETYLTRANSFERASE"/>
    <property type="match status" value="1"/>
</dbReference>
<dbReference type="GeneID" id="90448860"/>
<dbReference type="EMBL" id="CP087714">
    <property type="protein sequence ID" value="XAT64574.1"/>
    <property type="molecule type" value="Genomic_DNA"/>
</dbReference>
<protein>
    <submittedName>
        <fullName evidence="2">Phosphotransacetylase family protein</fullName>
    </submittedName>
</protein>
<organism evidence="2 3">
    <name type="scientific">Geoglobus acetivorans</name>
    <dbReference type="NCBI Taxonomy" id="565033"/>
    <lineage>
        <taxon>Archaea</taxon>
        <taxon>Methanobacteriati</taxon>
        <taxon>Methanobacteriota</taxon>
        <taxon>Archaeoglobi</taxon>
        <taxon>Archaeoglobales</taxon>
        <taxon>Archaeoglobaceae</taxon>
        <taxon>Geoglobus</taxon>
    </lineage>
</organism>
<evidence type="ECO:0000313" key="3">
    <source>
        <dbReference type="Proteomes" id="UP001492541"/>
    </source>
</evidence>
<evidence type="ECO:0000259" key="1">
    <source>
        <dbReference type="Pfam" id="PF07085"/>
    </source>
</evidence>
<reference evidence="2 3" key="1">
    <citation type="submission" date="2021-11" db="EMBL/GenBank/DDBJ databases">
        <title>Whole genome of Geoglobus acetivorans.</title>
        <authorList>
            <person name="Liu D."/>
        </authorList>
    </citation>
    <scope>NUCLEOTIDE SEQUENCE [LARGE SCALE GENOMIC DNA]</scope>
    <source>
        <strain evidence="2 3">SBH6</strain>
    </source>
</reference>
<dbReference type="Gene3D" id="3.40.50.300">
    <property type="entry name" value="P-loop containing nucleotide triphosphate hydrolases"/>
    <property type="match status" value="1"/>
</dbReference>
<name>A0ABZ3H627_GEOAI</name>
<dbReference type="InterPro" id="IPR027417">
    <property type="entry name" value="P-loop_NTPase"/>
</dbReference>
<proteinExistence type="predicted"/>
<dbReference type="SUPFAM" id="SSF52540">
    <property type="entry name" value="P-loop containing nucleoside triphosphate hydrolases"/>
    <property type="match status" value="1"/>
</dbReference>
<dbReference type="InterPro" id="IPR050500">
    <property type="entry name" value="Phos_Acetyltrans/Butyryltrans"/>
</dbReference>
<dbReference type="InterPro" id="IPR028979">
    <property type="entry name" value="Ser_kin/Pase_Hpr-like_N_sf"/>
</dbReference>
<dbReference type="InterPro" id="IPR010766">
    <property type="entry name" value="DRTGG"/>
</dbReference>
<dbReference type="Gene3D" id="3.40.1390.20">
    <property type="entry name" value="HprK N-terminal domain-like"/>
    <property type="match status" value="1"/>
</dbReference>
<dbReference type="SUPFAM" id="SSF75138">
    <property type="entry name" value="HprK N-terminal domain-like"/>
    <property type="match status" value="1"/>
</dbReference>
<keyword evidence="3" id="KW-1185">Reference proteome</keyword>
<dbReference type="Pfam" id="PF07085">
    <property type="entry name" value="DRTGG"/>
    <property type="match status" value="1"/>
</dbReference>
<feature type="domain" description="DRTGG" evidence="1">
    <location>
        <begin position="211"/>
        <end position="316"/>
    </location>
</feature>
<evidence type="ECO:0000313" key="2">
    <source>
        <dbReference type="EMBL" id="XAT64574.1"/>
    </source>
</evidence>